<dbReference type="InterPro" id="IPR000408">
    <property type="entry name" value="Reg_chr_condens"/>
</dbReference>
<dbReference type="Gene3D" id="2.130.10.30">
    <property type="entry name" value="Regulator of chromosome condensation 1/beta-lactamase-inhibitor protein II"/>
    <property type="match status" value="1"/>
</dbReference>
<accession>A0ABU6GDL6</accession>
<evidence type="ECO:0000313" key="9">
    <source>
        <dbReference type="Proteomes" id="UP001338137"/>
    </source>
</evidence>
<dbReference type="SUPFAM" id="SSF50985">
    <property type="entry name" value="RCC1/BLIP-II"/>
    <property type="match status" value="2"/>
</dbReference>
<feature type="chain" id="PRO_5046747737" evidence="6">
    <location>
        <begin position="35"/>
        <end position="1498"/>
    </location>
</feature>
<name>A0ABU6GDL6_9BACL</name>
<protein>
    <submittedName>
        <fullName evidence="8">S-layer homology domain-containing protein</fullName>
    </submittedName>
</protein>
<dbReference type="Pfam" id="PF01436">
    <property type="entry name" value="NHL"/>
    <property type="match status" value="6"/>
</dbReference>
<dbReference type="InterPro" id="IPR013378">
    <property type="entry name" value="InlB-like_B-rpt"/>
</dbReference>
<dbReference type="EMBL" id="JARLKY010000102">
    <property type="protein sequence ID" value="MEC0231715.1"/>
    <property type="molecule type" value="Genomic_DNA"/>
</dbReference>
<dbReference type="InterPro" id="IPR009091">
    <property type="entry name" value="RCC1/BLIP-II"/>
</dbReference>
<dbReference type="PRINTS" id="PR00633">
    <property type="entry name" value="RCCNDNSATION"/>
</dbReference>
<gene>
    <name evidence="8" type="ORF">P4I72_31890</name>
</gene>
<dbReference type="Proteomes" id="UP001338137">
    <property type="component" value="Unassembled WGS sequence"/>
</dbReference>
<evidence type="ECO:0000256" key="4">
    <source>
        <dbReference type="PROSITE-ProRule" id="PRU00504"/>
    </source>
</evidence>
<dbReference type="PROSITE" id="PS00626">
    <property type="entry name" value="RCC1_2"/>
    <property type="match status" value="3"/>
</dbReference>
<feature type="repeat" description="NHL" evidence="4">
    <location>
        <begin position="202"/>
        <end position="245"/>
    </location>
</feature>
<feature type="repeat" description="NHL" evidence="4">
    <location>
        <begin position="332"/>
        <end position="369"/>
    </location>
</feature>
<dbReference type="PANTHER" id="PTHR45982">
    <property type="entry name" value="REGULATOR OF CHROMOSOME CONDENSATION"/>
    <property type="match status" value="1"/>
</dbReference>
<dbReference type="InterPro" id="IPR042229">
    <property type="entry name" value="Listeria/Bacterioides_rpt_sf"/>
</dbReference>
<evidence type="ECO:0000313" key="8">
    <source>
        <dbReference type="EMBL" id="MEC0231715.1"/>
    </source>
</evidence>
<dbReference type="PROSITE" id="PS51272">
    <property type="entry name" value="SLH"/>
    <property type="match status" value="3"/>
</dbReference>
<organism evidence="8 9">
    <name type="scientific">Paenibacillus alba</name>
    <dbReference type="NCBI Taxonomy" id="1197127"/>
    <lineage>
        <taxon>Bacteria</taxon>
        <taxon>Bacillati</taxon>
        <taxon>Bacillota</taxon>
        <taxon>Bacilli</taxon>
        <taxon>Bacillales</taxon>
        <taxon>Paenibacillaceae</taxon>
        <taxon>Paenibacillus</taxon>
    </lineage>
</organism>
<feature type="domain" description="SLH" evidence="7">
    <location>
        <begin position="1334"/>
        <end position="1397"/>
    </location>
</feature>
<dbReference type="Gene3D" id="2.60.40.4270">
    <property type="entry name" value="Listeria-Bacteroides repeat domain"/>
    <property type="match status" value="1"/>
</dbReference>
<dbReference type="PROSITE" id="PS50012">
    <property type="entry name" value="RCC1_3"/>
    <property type="match status" value="6"/>
</dbReference>
<dbReference type="PROSITE" id="PS51125">
    <property type="entry name" value="NHL"/>
    <property type="match status" value="6"/>
</dbReference>
<keyword evidence="3" id="KW-0677">Repeat</keyword>
<evidence type="ECO:0000256" key="5">
    <source>
        <dbReference type="SAM" id="MobiDB-lite"/>
    </source>
</evidence>
<keyword evidence="9" id="KW-1185">Reference proteome</keyword>
<comment type="caution">
    <text evidence="8">The sequence shown here is derived from an EMBL/GenBank/DDBJ whole genome shotgun (WGS) entry which is preliminary data.</text>
</comment>
<feature type="region of interest" description="Disordered" evidence="5">
    <location>
        <begin position="1036"/>
        <end position="1058"/>
    </location>
</feature>
<dbReference type="RefSeq" id="WP_326075754.1">
    <property type="nucleotide sequence ID" value="NZ_JARLKY010000102.1"/>
</dbReference>
<evidence type="ECO:0000256" key="3">
    <source>
        <dbReference type="ARBA" id="ARBA00022737"/>
    </source>
</evidence>
<feature type="repeat" description="NHL" evidence="4">
    <location>
        <begin position="268"/>
        <end position="308"/>
    </location>
</feature>
<keyword evidence="6" id="KW-0732">Signal</keyword>
<dbReference type="SUPFAM" id="SSF63825">
    <property type="entry name" value="YWTD domain"/>
    <property type="match status" value="1"/>
</dbReference>
<dbReference type="NCBIfam" id="TIGR02543">
    <property type="entry name" value="List_Bact_rpt"/>
    <property type="match status" value="1"/>
</dbReference>
<dbReference type="InterPro" id="IPR051553">
    <property type="entry name" value="Ran_GTPase-activating"/>
</dbReference>
<dbReference type="Gene3D" id="2.120.10.30">
    <property type="entry name" value="TolB, C-terminal domain"/>
    <property type="match status" value="3"/>
</dbReference>
<comment type="subcellular location">
    <subcellularLocation>
        <location evidence="1">Cell envelope</location>
    </subcellularLocation>
</comment>
<feature type="domain" description="SLH" evidence="7">
    <location>
        <begin position="1399"/>
        <end position="1462"/>
    </location>
</feature>
<dbReference type="InterPro" id="IPR058923">
    <property type="entry name" value="RCC1-like_dom"/>
</dbReference>
<evidence type="ECO:0000256" key="1">
    <source>
        <dbReference type="ARBA" id="ARBA00004196"/>
    </source>
</evidence>
<dbReference type="InterPro" id="IPR001119">
    <property type="entry name" value="SLH_dom"/>
</dbReference>
<feature type="domain" description="SLH" evidence="7">
    <location>
        <begin position="1272"/>
        <end position="1333"/>
    </location>
</feature>
<evidence type="ECO:0000256" key="6">
    <source>
        <dbReference type="SAM" id="SignalP"/>
    </source>
</evidence>
<dbReference type="PANTHER" id="PTHR45982:SF1">
    <property type="entry name" value="REGULATOR OF CHROMOSOME CONDENSATION"/>
    <property type="match status" value="1"/>
</dbReference>
<feature type="repeat" description="NHL" evidence="4">
    <location>
        <begin position="100"/>
        <end position="136"/>
    </location>
</feature>
<reference evidence="8 9" key="1">
    <citation type="submission" date="2023-03" db="EMBL/GenBank/DDBJ databases">
        <title>Bacillus Genome Sequencing.</title>
        <authorList>
            <person name="Dunlap C."/>
        </authorList>
    </citation>
    <scope>NUCLEOTIDE SEQUENCE [LARGE SCALE GENOMIC DNA]</scope>
    <source>
        <strain evidence="8 9">BD-533</strain>
    </source>
</reference>
<dbReference type="InterPro" id="IPR001258">
    <property type="entry name" value="NHL_repeat"/>
</dbReference>
<evidence type="ECO:0000256" key="2">
    <source>
        <dbReference type="ARBA" id="ARBA00022658"/>
    </source>
</evidence>
<dbReference type="InterPro" id="IPR011042">
    <property type="entry name" value="6-blade_b-propeller_TolB-like"/>
</dbReference>
<evidence type="ECO:0000259" key="7">
    <source>
        <dbReference type="PROSITE" id="PS51272"/>
    </source>
</evidence>
<feature type="signal peptide" evidence="6">
    <location>
        <begin position="1"/>
        <end position="34"/>
    </location>
</feature>
<feature type="repeat" description="NHL" evidence="4">
    <location>
        <begin position="42"/>
        <end position="85"/>
    </location>
</feature>
<sequence>MNRRRRNQIAGKMFAWCMVIFMISTTLLANSVHAANGWSQYGKIGSEQGSGLGEFGYPIGVATDSQGNVYVADYDNNRIQKLDVSTGVWSAWGKSGRAAGSGLGEFNSPTGIAVDSKDNIYVADKLNHRIQKRDAITGTWSKWGKNYNGPNVLDYGWGTNPGEFHLPTGVAVDQEGNVYVADTANQRLQMLDAVKGKWTAWGKSGQSTGNKLGEFKQLTGVAVDSKGIVYVADYENHRIQKVKIEKSEVTDAGGNAAFIYTPTWSELKKNGGGSGSGLGEFDEPYGVAVDTQGNLYVADSNNHRIQKLLIATNTWTKWSKDYDGPDIPDNGYGSGLGEFDYPTGVAIDHMGNVYVADYNNHRIQKLAKYMPLSAGGSHSVAIQTDGKVWTWGANSSGQLGLGDAGFETNRKTPVQVMKEDGTGFIAVQVAAGGSHTAALDPDKHVWTWGSNTDGQLGSTGSSRNKPYRVDNIADVTAIAAGTSHTAVLKGDGTVWTWGSNGEGQLGLGNIEVRASQPKQVMLADGTTPLIAKSIFAGYNQTLAIDLKGTLWMWGSQGDGANKYIPVKVTYSDGSDFKAVSAAAALKFTVALDDTGKVWTWGYNGTAGALGIGIVDNGTIPYPLTQVSGLTDITAIDAGSMHTLALKQDGTVWAWGNNEYGQVGNLSNVNSPVAVNVLNQDGNIFRNAVAIAAGGDNTGHSLAMKKDGSIIAWGSNEAGQLGNGKNVGKNYAEVVAGSTFTVTFDSQGGSEVVPLTEITKNTKITAPDAPTRKGYSFAGWYTDSGYNVPWVFEADTVTANLILYAKWKDQTYSITPISNQTLSELTVGYASGTQETKSIAITRTGTGVLENVYAAISGTNAGSFDITAPQVTKLDNDTPSTTFSIKAKDGLAAGIYTTTVTVKATNMTDVVFTATQTVKKSSDPDPIPTYTIAPINNQTLKELTAGYPSGIKETKSITITRTGTGVLENVYAAISGTQSGSFEITAPQVTKLDKDTPSATFTINAKDGLAAGIYTTTVTVKATNMADVVFNVTQTVVSSSHSDPDSTPTTGSPSTPTKEEIVVDVRAGEGDVITKTPITRTTEPNGTVKDEVILTSERAKEAVDQLKNKTDKTARIVIPDEKDKVSQIDVKLPVNAIGTLVAGQANFEIYTNNVRIVIPRESLDNFNKDLYFRLVPIKQDSERKLVEERAKKEEQIREIAKGQEIKLLGRPITIDTNMQSRPVTLVLPLKDSLPQNEAERQAILDNLVIFVEHSDGTKELIRGELVAYKQGESGIRFSINKFSTFSMVYMKGTGTHKPYINGFVDGTFGPEKTVTRAQMAAMLARNLETAYKGNGTSSFKDIDMKHWAFQDMEIVNQSGLMQGYTDERFGPEEGITRAEMAVIVDRWMAKQGKASGSTAYDTIYTDLTDKHWAYQAIIHVRGYNIMEGYQGNAFAPNQKLTRAEAVKILNRLFNRGPLYEVKSPSFTDVPSSDWAFYEIEEAAKAHQWVKDDKGREIEK</sequence>
<feature type="repeat" description="NHL" evidence="4">
    <location>
        <begin position="157"/>
        <end position="194"/>
    </location>
</feature>
<feature type="compositionally biased region" description="Low complexity" evidence="5">
    <location>
        <begin position="1036"/>
        <end position="1055"/>
    </location>
</feature>
<keyword evidence="2" id="KW-0344">Guanine-nucleotide releasing factor</keyword>
<dbReference type="Pfam" id="PF09479">
    <property type="entry name" value="Flg_new"/>
    <property type="match status" value="1"/>
</dbReference>
<dbReference type="Gene3D" id="2.40.10.500">
    <property type="match status" value="1"/>
</dbReference>
<dbReference type="Pfam" id="PF25390">
    <property type="entry name" value="WD40_RLD"/>
    <property type="match status" value="1"/>
</dbReference>
<dbReference type="Pfam" id="PF00395">
    <property type="entry name" value="SLH"/>
    <property type="match status" value="3"/>
</dbReference>
<proteinExistence type="predicted"/>